<sequence length="106" mass="12096">MITTFNDETSLRESPCAFFDIPDVEWTSSESDIGETLPRSKFPLHKIFQTCSWDSLDCRRWPNLPVDADGSITVGHRVKTANRPKRIVQLKKSQITMATKRHAFGT</sequence>
<name>A0A0C3FDJ3_PILCF</name>
<keyword evidence="2" id="KW-1185">Reference proteome</keyword>
<reference evidence="2" key="2">
    <citation type="submission" date="2015-01" db="EMBL/GenBank/DDBJ databases">
        <title>Evolutionary Origins and Diversification of the Mycorrhizal Mutualists.</title>
        <authorList>
            <consortium name="DOE Joint Genome Institute"/>
            <consortium name="Mycorrhizal Genomics Consortium"/>
            <person name="Kohler A."/>
            <person name="Kuo A."/>
            <person name="Nagy L.G."/>
            <person name="Floudas D."/>
            <person name="Copeland A."/>
            <person name="Barry K.W."/>
            <person name="Cichocki N."/>
            <person name="Veneault-Fourrey C."/>
            <person name="LaButti K."/>
            <person name="Lindquist E.A."/>
            <person name="Lipzen A."/>
            <person name="Lundell T."/>
            <person name="Morin E."/>
            <person name="Murat C."/>
            <person name="Riley R."/>
            <person name="Ohm R."/>
            <person name="Sun H."/>
            <person name="Tunlid A."/>
            <person name="Henrissat B."/>
            <person name="Grigoriev I.V."/>
            <person name="Hibbett D.S."/>
            <person name="Martin F."/>
        </authorList>
    </citation>
    <scope>NUCLEOTIDE SEQUENCE [LARGE SCALE GENOMIC DNA]</scope>
    <source>
        <strain evidence="2">F 1598</strain>
    </source>
</reference>
<organism evidence="1 2">
    <name type="scientific">Piloderma croceum (strain F 1598)</name>
    <dbReference type="NCBI Taxonomy" id="765440"/>
    <lineage>
        <taxon>Eukaryota</taxon>
        <taxon>Fungi</taxon>
        <taxon>Dikarya</taxon>
        <taxon>Basidiomycota</taxon>
        <taxon>Agaricomycotina</taxon>
        <taxon>Agaricomycetes</taxon>
        <taxon>Agaricomycetidae</taxon>
        <taxon>Atheliales</taxon>
        <taxon>Atheliaceae</taxon>
        <taxon>Piloderma</taxon>
    </lineage>
</organism>
<protein>
    <submittedName>
        <fullName evidence="1">Uncharacterized protein</fullName>
    </submittedName>
</protein>
<evidence type="ECO:0000313" key="2">
    <source>
        <dbReference type="Proteomes" id="UP000054166"/>
    </source>
</evidence>
<gene>
    <name evidence="1" type="ORF">PILCRDRAFT_606653</name>
</gene>
<reference evidence="1 2" key="1">
    <citation type="submission" date="2014-04" db="EMBL/GenBank/DDBJ databases">
        <authorList>
            <consortium name="DOE Joint Genome Institute"/>
            <person name="Kuo A."/>
            <person name="Tarkka M."/>
            <person name="Buscot F."/>
            <person name="Kohler A."/>
            <person name="Nagy L.G."/>
            <person name="Floudas D."/>
            <person name="Copeland A."/>
            <person name="Barry K.W."/>
            <person name="Cichocki N."/>
            <person name="Veneault-Fourrey C."/>
            <person name="LaButti K."/>
            <person name="Lindquist E.A."/>
            <person name="Lipzen A."/>
            <person name="Lundell T."/>
            <person name="Morin E."/>
            <person name="Murat C."/>
            <person name="Sun H."/>
            <person name="Tunlid A."/>
            <person name="Henrissat B."/>
            <person name="Grigoriev I.V."/>
            <person name="Hibbett D.S."/>
            <person name="Martin F."/>
            <person name="Nordberg H.P."/>
            <person name="Cantor M.N."/>
            <person name="Hua S.X."/>
        </authorList>
    </citation>
    <scope>NUCLEOTIDE SEQUENCE [LARGE SCALE GENOMIC DNA]</scope>
    <source>
        <strain evidence="1 2">F 1598</strain>
    </source>
</reference>
<dbReference type="AlphaFoldDB" id="A0A0C3FDJ3"/>
<dbReference type="HOGENOM" id="CLU_2224213_0_0_1"/>
<dbReference type="EMBL" id="KN833020">
    <property type="protein sequence ID" value="KIM77951.1"/>
    <property type="molecule type" value="Genomic_DNA"/>
</dbReference>
<dbReference type="InParanoid" id="A0A0C3FDJ3"/>
<proteinExistence type="predicted"/>
<evidence type="ECO:0000313" key="1">
    <source>
        <dbReference type="EMBL" id="KIM77951.1"/>
    </source>
</evidence>
<accession>A0A0C3FDJ3</accession>
<dbReference type="Proteomes" id="UP000054166">
    <property type="component" value="Unassembled WGS sequence"/>
</dbReference>